<dbReference type="GO" id="GO:0003676">
    <property type="term" value="F:nucleic acid binding"/>
    <property type="evidence" value="ECO:0007669"/>
    <property type="project" value="InterPro"/>
</dbReference>
<dbReference type="AlphaFoldDB" id="A0A9P6UD54"/>
<keyword evidence="3" id="KW-1185">Reference proteome</keyword>
<dbReference type="SUPFAM" id="SSF53098">
    <property type="entry name" value="Ribonuclease H-like"/>
    <property type="match status" value="1"/>
</dbReference>
<feature type="region of interest" description="Disordered" evidence="1">
    <location>
        <begin position="56"/>
        <end position="78"/>
    </location>
</feature>
<dbReference type="OrthoDB" id="1920326at2759"/>
<reference evidence="2" key="1">
    <citation type="journal article" date="2020" name="Fungal Divers.">
        <title>Resolving the Mortierellaceae phylogeny through synthesis of multi-gene phylogenetics and phylogenomics.</title>
        <authorList>
            <person name="Vandepol N."/>
            <person name="Liber J."/>
            <person name="Desiro A."/>
            <person name="Na H."/>
            <person name="Kennedy M."/>
            <person name="Barry K."/>
            <person name="Grigoriev I.V."/>
            <person name="Miller A.N."/>
            <person name="O'Donnell K."/>
            <person name="Stajich J.E."/>
            <person name="Bonito G."/>
        </authorList>
    </citation>
    <scope>NUCLEOTIDE SEQUENCE</scope>
    <source>
        <strain evidence="2">BC1065</strain>
    </source>
</reference>
<gene>
    <name evidence="2" type="ORF">DFQ27_000986</name>
</gene>
<dbReference type="Gene3D" id="3.30.420.10">
    <property type="entry name" value="Ribonuclease H-like superfamily/Ribonuclease H"/>
    <property type="match status" value="1"/>
</dbReference>
<evidence type="ECO:0000256" key="1">
    <source>
        <dbReference type="SAM" id="MobiDB-lite"/>
    </source>
</evidence>
<organism evidence="2 3">
    <name type="scientific">Actinomortierella ambigua</name>
    <dbReference type="NCBI Taxonomy" id="1343610"/>
    <lineage>
        <taxon>Eukaryota</taxon>
        <taxon>Fungi</taxon>
        <taxon>Fungi incertae sedis</taxon>
        <taxon>Mucoromycota</taxon>
        <taxon>Mortierellomycotina</taxon>
        <taxon>Mortierellomycetes</taxon>
        <taxon>Mortierellales</taxon>
        <taxon>Mortierellaceae</taxon>
        <taxon>Actinomortierella</taxon>
    </lineage>
</organism>
<evidence type="ECO:0000313" key="3">
    <source>
        <dbReference type="Proteomes" id="UP000807716"/>
    </source>
</evidence>
<protein>
    <recommendedName>
        <fullName evidence="4">3'-5' exonuclease domain-containing protein</fullName>
    </recommendedName>
</protein>
<evidence type="ECO:0008006" key="4">
    <source>
        <dbReference type="Google" id="ProtNLM"/>
    </source>
</evidence>
<dbReference type="EMBL" id="JAAAJB010000013">
    <property type="protein sequence ID" value="KAG0270022.1"/>
    <property type="molecule type" value="Genomic_DNA"/>
</dbReference>
<accession>A0A9P6UD54</accession>
<comment type="caution">
    <text evidence="2">The sequence shown here is derived from an EMBL/GenBank/DDBJ whole genome shotgun (WGS) entry which is preliminary data.</text>
</comment>
<dbReference type="InterPro" id="IPR012337">
    <property type="entry name" value="RNaseH-like_sf"/>
</dbReference>
<dbReference type="InterPro" id="IPR036397">
    <property type="entry name" value="RNaseH_sf"/>
</dbReference>
<proteinExistence type="predicted"/>
<dbReference type="Proteomes" id="UP000807716">
    <property type="component" value="Unassembled WGS sequence"/>
</dbReference>
<name>A0A9P6UD54_9FUNG</name>
<sequence length="666" mass="74157">MWKRCWRPTRTAGLQARQRAQEKAQAQWQMPCTADQRALHSTCPQHSSSLGIHVRTTSPPSFGQPAGAGGGRGRRLASIPFSNRQGSATPLWLCPAHKTLVRNASIWSKIKPDPSKPFFARRSTKNTPNTVVILLRNANIPMMQKNPPVFMPTSADEVQHSLNTLLFMSDFNTEPKPMAFNVLACSSTGLIHYLQIANEHLSLILPVYFITDGGQNPSKLPPLLRTFLESPTYTKVGFGAFEDARRLKEQYGIDCMSLLDIQWMTRIMGIGTTHVGMLDRVFGDPHMPFIPGKVKDALPRAHTDELTGSTTPSTRDREMRLSELGKEEQGGEEGVVDVRRWDWEAHGDMHWTPELIRCVAQDASVTLSMLSAIQKEQFRIGAGSPVSNLEELAQQAHKFLLSSIPCGTLVPMKSFHHLLKGGKFLSSKLGVVERDAQALAIVRHLVSTGLLMPDKTDQQAKVEFSHPSVLNRRVQLPGTQASVELMANSRTRQRLAELFGCRTDELRLMQDSNWARKPDKIQDLECFLGLYDWLELLPGALEPLDRKPTDMTSAAVEEIEIELEGRKDESSPPPPSPMVECGRHPTALLGLFLQFGALAEQTRQAPVETRRWAQQRMGRLLEQGLLVDSGASGLIRIHPTVLRRLKGIEASAEIGRSKNKDMQVAL</sequence>
<evidence type="ECO:0000313" key="2">
    <source>
        <dbReference type="EMBL" id="KAG0270022.1"/>
    </source>
</evidence>